<protein>
    <submittedName>
        <fullName evidence="1">Uncharacterized protein</fullName>
    </submittedName>
</protein>
<dbReference type="Proteomes" id="UP001235269">
    <property type="component" value="Unassembled WGS sequence"/>
</dbReference>
<keyword evidence="2" id="KW-1185">Reference proteome</keyword>
<evidence type="ECO:0000313" key="2">
    <source>
        <dbReference type="Proteomes" id="UP001235269"/>
    </source>
</evidence>
<reference evidence="1 2" key="1">
    <citation type="submission" date="2023-07" db="EMBL/GenBank/DDBJ databases">
        <title>Genomic Encyclopedia of Type Strains, Phase IV (KMG-IV): sequencing the most valuable type-strain genomes for metagenomic binning, comparative biology and taxonomic classification.</title>
        <authorList>
            <person name="Goeker M."/>
        </authorList>
    </citation>
    <scope>NUCLEOTIDE SEQUENCE [LARGE SCALE GENOMIC DNA]</scope>
    <source>
        <strain evidence="1 2">DSM 100301</strain>
    </source>
</reference>
<organism evidence="1 2">
    <name type="scientific">Rhizobium paknamense</name>
    <dbReference type="NCBI Taxonomy" id="1206817"/>
    <lineage>
        <taxon>Bacteria</taxon>
        <taxon>Pseudomonadati</taxon>
        <taxon>Pseudomonadota</taxon>
        <taxon>Alphaproteobacteria</taxon>
        <taxon>Hyphomicrobiales</taxon>
        <taxon>Rhizobiaceae</taxon>
        <taxon>Rhizobium/Agrobacterium group</taxon>
        <taxon>Rhizobium</taxon>
    </lineage>
</organism>
<comment type="caution">
    <text evidence="1">The sequence shown here is derived from an EMBL/GenBank/DDBJ whole genome shotgun (WGS) entry which is preliminary data.</text>
</comment>
<evidence type="ECO:0000313" key="1">
    <source>
        <dbReference type="EMBL" id="MDQ0454821.1"/>
    </source>
</evidence>
<dbReference type="EMBL" id="JAUSWH010000002">
    <property type="protein sequence ID" value="MDQ0454821.1"/>
    <property type="molecule type" value="Genomic_DNA"/>
</dbReference>
<name>A0ABU0IC07_9HYPH</name>
<proteinExistence type="predicted"/>
<accession>A0ABU0IC07</accession>
<gene>
    <name evidence="1" type="ORF">QO005_001148</name>
</gene>
<dbReference type="RefSeq" id="WP_307157017.1">
    <property type="nucleotide sequence ID" value="NZ_JAUSWH010000002.1"/>
</dbReference>
<sequence length="54" mass="5656">MTSQIRTTEPTRAPSLGRQIGRIGLAGASSLSRDILASSTRPGTVRNNGVMMAL</sequence>